<dbReference type="EMBL" id="VWNA01000003">
    <property type="protein sequence ID" value="MQT15010.1"/>
    <property type="molecule type" value="Genomic_DNA"/>
</dbReference>
<comment type="similarity">
    <text evidence="3">Belongs to the aldehyde dehydrogenase family.</text>
</comment>
<evidence type="ECO:0000259" key="4">
    <source>
        <dbReference type="Pfam" id="PF00171"/>
    </source>
</evidence>
<dbReference type="InterPro" id="IPR016161">
    <property type="entry name" value="Ald_DH/histidinol_DH"/>
</dbReference>
<dbReference type="Pfam" id="PF00171">
    <property type="entry name" value="Aldedh"/>
    <property type="match status" value="1"/>
</dbReference>
<dbReference type="PROSITE" id="PS00070">
    <property type="entry name" value="ALDEHYDE_DEHYDR_CYS"/>
    <property type="match status" value="1"/>
</dbReference>
<dbReference type="InterPro" id="IPR016162">
    <property type="entry name" value="Ald_DH_N"/>
</dbReference>
<evidence type="ECO:0000313" key="5">
    <source>
        <dbReference type="EMBL" id="MQT15010.1"/>
    </source>
</evidence>
<dbReference type="SUPFAM" id="SSF53720">
    <property type="entry name" value="ALDH-like"/>
    <property type="match status" value="1"/>
</dbReference>
<dbReference type="PROSITE" id="PS00687">
    <property type="entry name" value="ALDEHYDE_DEHYDR_GLU"/>
    <property type="match status" value="1"/>
</dbReference>
<keyword evidence="6" id="KW-1185">Reference proteome</keyword>
<evidence type="ECO:0000256" key="3">
    <source>
        <dbReference type="RuleBase" id="RU003345"/>
    </source>
</evidence>
<protein>
    <submittedName>
        <fullName evidence="5">Aldehyde dehydrogenase</fullName>
    </submittedName>
</protein>
<accession>A0A6A7Y6R0</accession>
<dbReference type="InterPro" id="IPR016163">
    <property type="entry name" value="Ald_DH_C"/>
</dbReference>
<gene>
    <name evidence="5" type="ORF">F0357_20605</name>
</gene>
<dbReference type="Gene3D" id="3.40.605.10">
    <property type="entry name" value="Aldehyde Dehydrogenase, Chain A, domain 1"/>
    <property type="match status" value="1"/>
</dbReference>
<dbReference type="Gene3D" id="3.40.309.10">
    <property type="entry name" value="Aldehyde Dehydrogenase, Chain A, domain 2"/>
    <property type="match status" value="1"/>
</dbReference>
<organism evidence="5 6">
    <name type="scientific">Segnochrobactrum spirostomi</name>
    <dbReference type="NCBI Taxonomy" id="2608987"/>
    <lineage>
        <taxon>Bacteria</taxon>
        <taxon>Pseudomonadati</taxon>
        <taxon>Pseudomonadota</taxon>
        <taxon>Alphaproteobacteria</taxon>
        <taxon>Hyphomicrobiales</taxon>
        <taxon>Segnochrobactraceae</taxon>
        <taxon>Segnochrobactrum</taxon>
    </lineage>
</organism>
<dbReference type="Proteomes" id="UP000332515">
    <property type="component" value="Unassembled WGS sequence"/>
</dbReference>
<feature type="active site" evidence="2">
    <location>
        <position position="263"/>
    </location>
</feature>
<dbReference type="GO" id="GO:0004030">
    <property type="term" value="F:aldehyde dehydrogenase [NAD(P)+] activity"/>
    <property type="evidence" value="ECO:0007669"/>
    <property type="project" value="UniProtKB-ARBA"/>
</dbReference>
<proteinExistence type="inferred from homology"/>
<keyword evidence="1 3" id="KW-0560">Oxidoreductase</keyword>
<dbReference type="RefSeq" id="WP_153489061.1">
    <property type="nucleotide sequence ID" value="NZ_VWNA01000003.1"/>
</dbReference>
<comment type="caution">
    <text evidence="5">The sequence shown here is derived from an EMBL/GenBank/DDBJ whole genome shotgun (WGS) entry which is preliminary data.</text>
</comment>
<feature type="domain" description="Aldehyde dehydrogenase" evidence="4">
    <location>
        <begin position="31"/>
        <end position="490"/>
    </location>
</feature>
<dbReference type="PANTHER" id="PTHR11699">
    <property type="entry name" value="ALDEHYDE DEHYDROGENASE-RELATED"/>
    <property type="match status" value="1"/>
</dbReference>
<evidence type="ECO:0000256" key="2">
    <source>
        <dbReference type="PROSITE-ProRule" id="PRU10007"/>
    </source>
</evidence>
<sequence length="495" mass="52113">MTDPVISFDPNTLSPRADHFIKGRRREGGEGAVPVHRPSDGVEIGRLHDAGETIVDEAVGAARDAFRTSGWASAHPLDRAAVLHRWAALVEARTEEIARLESATSTRPIADTLGRDVGRAAGAIRFFAESVDKIEGSVIATAAAANCMVVPEPYGVVASITAWNFPLINAVWKSAPALAAGNAVVLKPSELTPYTAIRIAELAVEAGLPAGLFNVVQGLGATTGSALVRHPDVRKISFTGSTGTGARIMADAAATGTKPLTLELGGKSPQLVLKDVRDLSPVALNVANGFLANAGQVCTAGSRLIVHRSMADELVSRVQALAAARTAGPTWQVETTLSPLVSERQAERIERMIAATVADGASIVSGGTRVSGRNAGAYFEPTILANVAETSVGFREEFFGPVLSVYTYEDEDEAIAMANHPLYALAASLYTDDARKALAIPKRLEAGTVWVNAHGRQPGYAHPQGGFNHSGFGREMGRAGLEGFLRHKTVWLSHG</sequence>
<dbReference type="InterPro" id="IPR016160">
    <property type="entry name" value="Ald_DH_CS_CYS"/>
</dbReference>
<dbReference type="AlphaFoldDB" id="A0A6A7Y6R0"/>
<dbReference type="FunFam" id="3.40.605.10:FF:000001">
    <property type="entry name" value="Aldehyde dehydrogenase 1"/>
    <property type="match status" value="1"/>
</dbReference>
<reference evidence="5 6" key="1">
    <citation type="submission" date="2019-09" db="EMBL/GenBank/DDBJ databases">
        <title>Segnochrobactrum spirostomi gen. nov., sp. nov., isolated from the ciliate Spirostomum cf. yagiui and description of a novel family, Segnochrobactraceae fam. nov. within the order Rhizobiales of the class Alphaproteobacteria.</title>
        <authorList>
            <person name="Akter S."/>
            <person name="Shazib S.U.A."/>
            <person name="Shin M.K."/>
        </authorList>
    </citation>
    <scope>NUCLEOTIDE SEQUENCE [LARGE SCALE GENOMIC DNA]</scope>
    <source>
        <strain evidence="5 6">Sp-1</strain>
    </source>
</reference>
<name>A0A6A7Y6R0_9HYPH</name>
<evidence type="ECO:0000313" key="6">
    <source>
        <dbReference type="Proteomes" id="UP000332515"/>
    </source>
</evidence>
<evidence type="ECO:0000256" key="1">
    <source>
        <dbReference type="ARBA" id="ARBA00023002"/>
    </source>
</evidence>
<dbReference type="InterPro" id="IPR029510">
    <property type="entry name" value="Ald_DH_CS_GLU"/>
</dbReference>
<dbReference type="InterPro" id="IPR015590">
    <property type="entry name" value="Aldehyde_DH_dom"/>
</dbReference>